<dbReference type="InterPro" id="IPR043128">
    <property type="entry name" value="Rev_trsase/Diguanyl_cyclase"/>
</dbReference>
<dbReference type="InterPro" id="IPR050951">
    <property type="entry name" value="Retrovirus_Pol_polyprotein"/>
</dbReference>
<evidence type="ECO:0000313" key="4">
    <source>
        <dbReference type="Proteomes" id="UP000593567"/>
    </source>
</evidence>
<dbReference type="FunFam" id="3.30.70.270:FF:000020">
    <property type="entry name" value="Transposon Tf2-6 polyprotein-like Protein"/>
    <property type="match status" value="1"/>
</dbReference>
<protein>
    <recommendedName>
        <fullName evidence="2">Reverse transcriptase/retrotransposon-derived protein RNase H-like domain-containing protein</fullName>
    </recommendedName>
</protein>
<sequence length="185" mass="21058">MLSTLQEHGKVNYYVRFISNLVDKAAPLYNLLKNDTAFTWSNECEQAFTQLKNSIINATSLTHYDETKPLILAADASSYGLGVVLSQDTDQGEVPVAYASKTLTDTQKNYSQIEREALFIIYGVTKFRQFLYRRHFTLVTDHEPPTTIFAPGKNIPTLTAQHLQHWALTLMGFLVYYQVQEDLPT</sequence>
<dbReference type="AlphaFoldDB" id="A0A7J7J9M1"/>
<feature type="domain" description="Reverse transcriptase/retrotransposon-derived protein RNase H-like" evidence="2">
    <location>
        <begin position="40"/>
        <end position="138"/>
    </location>
</feature>
<name>A0A7J7J9M1_BUGNE</name>
<comment type="caution">
    <text evidence="3">The sequence shown here is derived from an EMBL/GenBank/DDBJ whole genome shotgun (WGS) entry which is preliminary data.</text>
</comment>
<dbReference type="InterPro" id="IPR043502">
    <property type="entry name" value="DNA/RNA_pol_sf"/>
</dbReference>
<reference evidence="3" key="1">
    <citation type="submission" date="2020-06" db="EMBL/GenBank/DDBJ databases">
        <title>Draft genome of Bugula neritina, a colonial animal packing powerful symbionts and potential medicines.</title>
        <authorList>
            <person name="Rayko M."/>
        </authorList>
    </citation>
    <scope>NUCLEOTIDE SEQUENCE [LARGE SCALE GENOMIC DNA]</scope>
    <source>
        <strain evidence="3">Kwan_BN1</strain>
    </source>
</reference>
<dbReference type="CDD" id="cd09274">
    <property type="entry name" value="RNase_HI_RT_Ty3"/>
    <property type="match status" value="1"/>
</dbReference>
<dbReference type="InterPro" id="IPR041577">
    <property type="entry name" value="RT_RNaseH_2"/>
</dbReference>
<keyword evidence="1" id="KW-0511">Multifunctional enzyme</keyword>
<evidence type="ECO:0000256" key="1">
    <source>
        <dbReference type="ARBA" id="ARBA00023268"/>
    </source>
</evidence>
<evidence type="ECO:0000313" key="3">
    <source>
        <dbReference type="EMBL" id="KAF6022717.1"/>
    </source>
</evidence>
<gene>
    <name evidence="3" type="ORF">EB796_018963</name>
</gene>
<keyword evidence="4" id="KW-1185">Reference proteome</keyword>
<accession>A0A7J7J9M1</accession>
<proteinExistence type="predicted"/>
<dbReference type="Proteomes" id="UP000593567">
    <property type="component" value="Unassembled WGS sequence"/>
</dbReference>
<dbReference type="EMBL" id="VXIV02002813">
    <property type="protein sequence ID" value="KAF6022717.1"/>
    <property type="molecule type" value="Genomic_DNA"/>
</dbReference>
<dbReference type="OrthoDB" id="6271476at2759"/>
<dbReference type="PANTHER" id="PTHR37984">
    <property type="entry name" value="PROTEIN CBG26694"/>
    <property type="match status" value="1"/>
</dbReference>
<dbReference type="PANTHER" id="PTHR37984:SF5">
    <property type="entry name" value="PROTEIN NYNRIN-LIKE"/>
    <property type="match status" value="1"/>
</dbReference>
<dbReference type="SUPFAM" id="SSF56672">
    <property type="entry name" value="DNA/RNA polymerases"/>
    <property type="match status" value="1"/>
</dbReference>
<organism evidence="3 4">
    <name type="scientific">Bugula neritina</name>
    <name type="common">Brown bryozoan</name>
    <name type="synonym">Sertularia neritina</name>
    <dbReference type="NCBI Taxonomy" id="10212"/>
    <lineage>
        <taxon>Eukaryota</taxon>
        <taxon>Metazoa</taxon>
        <taxon>Spiralia</taxon>
        <taxon>Lophotrochozoa</taxon>
        <taxon>Bryozoa</taxon>
        <taxon>Gymnolaemata</taxon>
        <taxon>Cheilostomatida</taxon>
        <taxon>Flustrina</taxon>
        <taxon>Buguloidea</taxon>
        <taxon>Bugulidae</taxon>
        <taxon>Bugula</taxon>
    </lineage>
</organism>
<dbReference type="Gene3D" id="3.30.70.270">
    <property type="match status" value="1"/>
</dbReference>
<evidence type="ECO:0000259" key="2">
    <source>
        <dbReference type="Pfam" id="PF17919"/>
    </source>
</evidence>
<dbReference type="GO" id="GO:0003824">
    <property type="term" value="F:catalytic activity"/>
    <property type="evidence" value="ECO:0007669"/>
    <property type="project" value="UniProtKB-KW"/>
</dbReference>
<dbReference type="Pfam" id="PF17919">
    <property type="entry name" value="RT_RNaseH_2"/>
    <property type="match status" value="1"/>
</dbReference>